<comment type="subcellular location">
    <subcellularLocation>
        <location evidence="2">Cell inner membrane</location>
        <topology evidence="2">Multi-pass membrane protein</topology>
    </subcellularLocation>
</comment>
<feature type="transmembrane region" description="Helical" evidence="12">
    <location>
        <begin position="53"/>
        <end position="78"/>
    </location>
</feature>
<evidence type="ECO:0000256" key="11">
    <source>
        <dbReference type="ARBA" id="ARBA00026081"/>
    </source>
</evidence>
<comment type="similarity">
    <text evidence="3">Belongs to the LptF/LptG family.</text>
</comment>
<evidence type="ECO:0000256" key="7">
    <source>
        <dbReference type="ARBA" id="ARBA00022519"/>
    </source>
</evidence>
<dbReference type="PANTHER" id="PTHR33529">
    <property type="entry name" value="SLR0882 PROTEIN-RELATED"/>
    <property type="match status" value="1"/>
</dbReference>
<evidence type="ECO:0000256" key="8">
    <source>
        <dbReference type="ARBA" id="ARBA00022692"/>
    </source>
</evidence>
<evidence type="ECO:0000256" key="3">
    <source>
        <dbReference type="ARBA" id="ARBA00007725"/>
    </source>
</evidence>
<keyword evidence="9 12" id="KW-1133">Transmembrane helix</keyword>
<keyword evidence="10 12" id="KW-0472">Membrane</keyword>
<keyword evidence="5" id="KW-0813">Transport</keyword>
<accession>A0ABS7T3I8</accession>
<dbReference type="EMBL" id="JAINZW010000001">
    <property type="protein sequence ID" value="MBZ4038426.1"/>
    <property type="molecule type" value="Genomic_DNA"/>
</dbReference>
<dbReference type="InterPro" id="IPR005495">
    <property type="entry name" value="LptG/LptF_permease"/>
</dbReference>
<dbReference type="NCBIfam" id="TIGR04407">
    <property type="entry name" value="LptF_YjgP"/>
    <property type="match status" value="1"/>
</dbReference>
<evidence type="ECO:0000256" key="12">
    <source>
        <dbReference type="SAM" id="Phobius"/>
    </source>
</evidence>
<comment type="function">
    <text evidence="1">Part of the ABC transporter complex LptBFG involved in the translocation of lipopolysaccharide (LPS) from the inner membrane to the outer membrane.</text>
</comment>
<evidence type="ECO:0000256" key="10">
    <source>
        <dbReference type="ARBA" id="ARBA00023136"/>
    </source>
</evidence>
<sequence length="362" mass="39492">MPKLDRYLLSEFAQSTFATIVVLLIVCVGGAFTDVLSDIARGRVPAGMMLAQLGLVLLNWLPLILPLGLMLGLMLAMSRLYRDSEMPVIASIGVGPRRLLRPLMLLTVPMALVIAACSLWLGPMAERISREMIAEANRNLIVAGLQPGSFTEIPGGGGVVFIGNMSNDGSRFQRVFVYRQDGDRMDVTTSNDGEIALGEDGQRYLVLNEGFQVEGPLDSGALDWRLMRYASNEILMPVGEGNVDPNHPEILSTPALLGDERPEAQAQLHRRIAPPLLALAFALMAIPLARSTPRQARYGPMVMGFLTYLIGMNLMLMGTGWLEEGRLPAAAGLWWLVVPLLALGIWQFAGDGRMGRLRRVLS</sequence>
<dbReference type="Pfam" id="PF03739">
    <property type="entry name" value="LptF_LptG"/>
    <property type="match status" value="1"/>
</dbReference>
<reference evidence="13 14" key="1">
    <citation type="submission" date="2021-09" db="EMBL/GenBank/DDBJ databases">
        <title>Lysobacter sp. 13A isolated from the river sediment.</title>
        <authorList>
            <person name="Liu H."/>
            <person name="Li S."/>
            <person name="Mao S."/>
        </authorList>
    </citation>
    <scope>NUCLEOTIDE SEQUENCE [LARGE SCALE GENOMIC DNA]</scope>
    <source>
        <strain evidence="13 14">13A</strain>
    </source>
</reference>
<gene>
    <name evidence="13" type="primary">lptF</name>
    <name evidence="13" type="ORF">K6753_02595</name>
</gene>
<feature type="transmembrane region" description="Helical" evidence="12">
    <location>
        <begin position="99"/>
        <end position="121"/>
    </location>
</feature>
<protein>
    <recommendedName>
        <fullName evidence="4">Lipopolysaccharide export system permease protein LptF</fullName>
    </recommendedName>
</protein>
<dbReference type="InterPro" id="IPR030922">
    <property type="entry name" value="LptF"/>
</dbReference>
<organism evidence="13 14">
    <name type="scientific">Novilysobacter selenitireducens</name>
    <dbReference type="NCBI Taxonomy" id="2872639"/>
    <lineage>
        <taxon>Bacteria</taxon>
        <taxon>Pseudomonadati</taxon>
        <taxon>Pseudomonadota</taxon>
        <taxon>Gammaproteobacteria</taxon>
        <taxon>Lysobacterales</taxon>
        <taxon>Lysobacteraceae</taxon>
        <taxon>Novilysobacter</taxon>
    </lineage>
</organism>
<feature type="transmembrane region" description="Helical" evidence="12">
    <location>
        <begin position="301"/>
        <end position="322"/>
    </location>
</feature>
<name>A0ABS7T3I8_9GAMM</name>
<keyword evidence="7" id="KW-0997">Cell inner membrane</keyword>
<dbReference type="Proteomes" id="UP001430954">
    <property type="component" value="Unassembled WGS sequence"/>
</dbReference>
<feature type="transmembrane region" description="Helical" evidence="12">
    <location>
        <begin position="12"/>
        <end position="33"/>
    </location>
</feature>
<evidence type="ECO:0000256" key="9">
    <source>
        <dbReference type="ARBA" id="ARBA00022989"/>
    </source>
</evidence>
<keyword evidence="8 12" id="KW-0812">Transmembrane</keyword>
<evidence type="ECO:0000256" key="2">
    <source>
        <dbReference type="ARBA" id="ARBA00004429"/>
    </source>
</evidence>
<evidence type="ECO:0000256" key="1">
    <source>
        <dbReference type="ARBA" id="ARBA00002265"/>
    </source>
</evidence>
<dbReference type="PANTHER" id="PTHR33529:SF7">
    <property type="entry name" value="LIPOPOLYSACCHARIDE EXPORT SYSTEM PERMEASE PROTEIN LPTF"/>
    <property type="match status" value="1"/>
</dbReference>
<evidence type="ECO:0000256" key="4">
    <source>
        <dbReference type="ARBA" id="ARBA00014213"/>
    </source>
</evidence>
<evidence type="ECO:0000313" key="14">
    <source>
        <dbReference type="Proteomes" id="UP001430954"/>
    </source>
</evidence>
<evidence type="ECO:0000313" key="13">
    <source>
        <dbReference type="EMBL" id="MBZ4038426.1"/>
    </source>
</evidence>
<comment type="subunit">
    <text evidence="11">Component of the lipopolysaccharide transport and assembly complex. The LptBFG transporter is composed of two ATP-binding proteins (LptB) and two transmembrane proteins (LptF and LptG).</text>
</comment>
<evidence type="ECO:0000256" key="5">
    <source>
        <dbReference type="ARBA" id="ARBA00022448"/>
    </source>
</evidence>
<comment type="caution">
    <text evidence="13">The sequence shown here is derived from an EMBL/GenBank/DDBJ whole genome shotgun (WGS) entry which is preliminary data.</text>
</comment>
<proteinExistence type="inferred from homology"/>
<feature type="transmembrane region" description="Helical" evidence="12">
    <location>
        <begin position="328"/>
        <end position="349"/>
    </location>
</feature>
<keyword evidence="6" id="KW-1003">Cell membrane</keyword>
<dbReference type="RefSeq" id="WP_223674613.1">
    <property type="nucleotide sequence ID" value="NZ_JAINZW010000001.1"/>
</dbReference>
<evidence type="ECO:0000256" key="6">
    <source>
        <dbReference type="ARBA" id="ARBA00022475"/>
    </source>
</evidence>
<keyword evidence="14" id="KW-1185">Reference proteome</keyword>